<dbReference type="AlphaFoldDB" id="A0A9P7VF83"/>
<organism evidence="1 2">
    <name type="scientific">Guyanagaster necrorhizus</name>
    <dbReference type="NCBI Taxonomy" id="856835"/>
    <lineage>
        <taxon>Eukaryota</taxon>
        <taxon>Fungi</taxon>
        <taxon>Dikarya</taxon>
        <taxon>Basidiomycota</taxon>
        <taxon>Agaricomycotina</taxon>
        <taxon>Agaricomycetes</taxon>
        <taxon>Agaricomycetidae</taxon>
        <taxon>Agaricales</taxon>
        <taxon>Marasmiineae</taxon>
        <taxon>Physalacriaceae</taxon>
        <taxon>Guyanagaster</taxon>
    </lineage>
</organism>
<feature type="non-terminal residue" evidence="1">
    <location>
        <position position="157"/>
    </location>
</feature>
<feature type="non-terminal residue" evidence="1">
    <location>
        <position position="1"/>
    </location>
</feature>
<protein>
    <submittedName>
        <fullName evidence="1">Uncharacterized protein</fullName>
    </submittedName>
</protein>
<dbReference type="OrthoDB" id="3051534at2759"/>
<sequence length="157" mass="17858">SFLECFPKLEWAILLSVIKHEMHLFEIVKLDLSLCLRADATGANPDAPHLLHKDFSDIISVLSCLSTYFCILTQHAAFCGHLDHGLQILDGSHCYANHLILLSLQYEWNAILSYCIEYHQHQHHEMENSDFTGWELASQELIMNYLAAHVHAPTSSS</sequence>
<gene>
    <name evidence="1" type="ORF">BT62DRAFT_832455</name>
</gene>
<dbReference type="Proteomes" id="UP000812287">
    <property type="component" value="Unassembled WGS sequence"/>
</dbReference>
<name>A0A9P7VF83_9AGAR</name>
<reference evidence="1" key="1">
    <citation type="submission" date="2020-11" db="EMBL/GenBank/DDBJ databases">
        <title>Adaptations for nitrogen fixation in a non-lichenized fungal sporocarp promotes dispersal by wood-feeding termites.</title>
        <authorList>
            <consortium name="DOE Joint Genome Institute"/>
            <person name="Koch R.A."/>
            <person name="Yoon G."/>
            <person name="Arayal U."/>
            <person name="Lail K."/>
            <person name="Amirebrahimi M."/>
            <person name="Labutti K."/>
            <person name="Lipzen A."/>
            <person name="Riley R."/>
            <person name="Barry K."/>
            <person name="Henrissat B."/>
            <person name="Grigoriev I.V."/>
            <person name="Herr J.R."/>
            <person name="Aime M.C."/>
        </authorList>
    </citation>
    <scope>NUCLEOTIDE SEQUENCE</scope>
    <source>
        <strain evidence="1">MCA 3950</strain>
    </source>
</reference>
<evidence type="ECO:0000313" key="1">
    <source>
        <dbReference type="EMBL" id="KAG7439487.1"/>
    </source>
</evidence>
<accession>A0A9P7VF83</accession>
<evidence type="ECO:0000313" key="2">
    <source>
        <dbReference type="Proteomes" id="UP000812287"/>
    </source>
</evidence>
<comment type="caution">
    <text evidence="1">The sequence shown here is derived from an EMBL/GenBank/DDBJ whole genome shotgun (WGS) entry which is preliminary data.</text>
</comment>
<proteinExistence type="predicted"/>
<dbReference type="GeneID" id="66104704"/>
<keyword evidence="2" id="KW-1185">Reference proteome</keyword>
<dbReference type="RefSeq" id="XP_043032987.1">
    <property type="nucleotide sequence ID" value="XM_043182407.1"/>
</dbReference>
<dbReference type="EMBL" id="MU250592">
    <property type="protein sequence ID" value="KAG7439487.1"/>
    <property type="molecule type" value="Genomic_DNA"/>
</dbReference>